<feature type="region of interest" description="Disordered" evidence="7">
    <location>
        <begin position="1"/>
        <end position="40"/>
    </location>
</feature>
<name>A0A3P8CAC9_9BILA</name>
<keyword evidence="3" id="KW-0677">Repeat</keyword>
<keyword evidence="9" id="KW-1185">Reference proteome</keyword>
<dbReference type="InterPro" id="IPR011989">
    <property type="entry name" value="ARM-like"/>
</dbReference>
<dbReference type="Proteomes" id="UP000270296">
    <property type="component" value="Unassembled WGS sequence"/>
</dbReference>
<dbReference type="InterPro" id="IPR028435">
    <property type="entry name" value="Plakophilin/d_Catenin"/>
</dbReference>
<evidence type="ECO:0000256" key="5">
    <source>
        <dbReference type="ARBA" id="ARBA00022949"/>
    </source>
</evidence>
<keyword evidence="5" id="KW-0965">Cell junction</keyword>
<dbReference type="Pfam" id="PF00514">
    <property type="entry name" value="Arm"/>
    <property type="match status" value="1"/>
</dbReference>
<dbReference type="GO" id="GO:0098609">
    <property type="term" value="P:cell-cell adhesion"/>
    <property type="evidence" value="ECO:0007669"/>
    <property type="project" value="InterPro"/>
</dbReference>
<dbReference type="InterPro" id="IPR016024">
    <property type="entry name" value="ARM-type_fold"/>
</dbReference>
<dbReference type="InterPro" id="IPR000225">
    <property type="entry name" value="Armadillo"/>
</dbReference>
<dbReference type="OrthoDB" id="3245100at2759"/>
<dbReference type="PROSITE" id="PS50176">
    <property type="entry name" value="ARM_REPEAT"/>
    <property type="match status" value="1"/>
</dbReference>
<organism evidence="8 9">
    <name type="scientific">Soboliphyme baturini</name>
    <dbReference type="NCBI Taxonomy" id="241478"/>
    <lineage>
        <taxon>Eukaryota</taxon>
        <taxon>Metazoa</taxon>
        <taxon>Ecdysozoa</taxon>
        <taxon>Nematoda</taxon>
        <taxon>Enoplea</taxon>
        <taxon>Dorylaimia</taxon>
        <taxon>Dioctophymatida</taxon>
        <taxon>Dioctophymatoidea</taxon>
        <taxon>Soboliphymatidae</taxon>
        <taxon>Soboliphyme</taxon>
    </lineage>
</organism>
<comment type="subcellular location">
    <subcellularLocation>
        <location evidence="1">Cell junction</location>
    </subcellularLocation>
</comment>
<dbReference type="AlphaFoldDB" id="A0A3P8CAC9"/>
<protein>
    <recommendedName>
        <fullName evidence="10">Armadillo repeat-containing domain-containing protein</fullName>
    </recommendedName>
</protein>
<dbReference type="EMBL" id="UZAM01011410">
    <property type="protein sequence ID" value="VDP16054.1"/>
    <property type="molecule type" value="Genomic_DNA"/>
</dbReference>
<dbReference type="GO" id="GO:0005634">
    <property type="term" value="C:nucleus"/>
    <property type="evidence" value="ECO:0007669"/>
    <property type="project" value="TreeGrafter"/>
</dbReference>
<evidence type="ECO:0008006" key="10">
    <source>
        <dbReference type="Google" id="ProtNLM"/>
    </source>
</evidence>
<dbReference type="Gene3D" id="1.25.10.10">
    <property type="entry name" value="Leucine-rich Repeat Variant"/>
    <property type="match status" value="1"/>
</dbReference>
<dbReference type="GO" id="GO:0005912">
    <property type="term" value="C:adherens junction"/>
    <property type="evidence" value="ECO:0007669"/>
    <property type="project" value="TreeGrafter"/>
</dbReference>
<keyword evidence="4" id="KW-0130">Cell adhesion</keyword>
<evidence type="ECO:0000256" key="4">
    <source>
        <dbReference type="ARBA" id="ARBA00022889"/>
    </source>
</evidence>
<evidence type="ECO:0000313" key="9">
    <source>
        <dbReference type="Proteomes" id="UP000270296"/>
    </source>
</evidence>
<reference evidence="8 9" key="1">
    <citation type="submission" date="2018-11" db="EMBL/GenBank/DDBJ databases">
        <authorList>
            <consortium name="Pathogen Informatics"/>
        </authorList>
    </citation>
    <scope>NUCLEOTIDE SEQUENCE [LARGE SCALE GENOMIC DNA]</scope>
</reference>
<dbReference type="GO" id="GO:0005737">
    <property type="term" value="C:cytoplasm"/>
    <property type="evidence" value="ECO:0007669"/>
    <property type="project" value="TreeGrafter"/>
</dbReference>
<dbReference type="PANTHER" id="PTHR10372:SF27">
    <property type="entry name" value="ADHERENS JUNCTION PROTEIN P120"/>
    <property type="match status" value="1"/>
</dbReference>
<evidence type="ECO:0000256" key="1">
    <source>
        <dbReference type="ARBA" id="ARBA00004282"/>
    </source>
</evidence>
<evidence type="ECO:0000256" key="7">
    <source>
        <dbReference type="SAM" id="MobiDB-lite"/>
    </source>
</evidence>
<sequence>MQEVEDLNYDRNTSSLHARSRSAPAGSPKIADRKLSKKKSKANEKSAVQFLENPSLKPVLLLFAIETIKNYLLLLQNSTNPEVLEASAGAIQNLAACEWEPSLEVRTVVRKEKGLPILVELLRTDTEKVKCASAKALRNLALDGRNKELIGKYAMAELVSLLPGSIVEQNLSEETIITALSLIYTTTSKNPDFTRAFHERGGTERLVSISRSRTLYSSRVVMYTSQVLLAMWQHKDLHDMFYRSGFKDENFLLLPGTMRGSVDTLTRPVGTPGVEDYAQRLPGSENNVRSQFGSLNLRTEPLTPTNYCSTDYTSYSNFPHGISSGAPPTLSRTSLTMGDPLYSEVHKTRNRPTRAQSAHVSSVNTDEPAGDSWV</sequence>
<dbReference type="PANTHER" id="PTHR10372">
    <property type="entry name" value="PLAKOPHILLIN-RELATED"/>
    <property type="match status" value="1"/>
</dbReference>
<evidence type="ECO:0000256" key="3">
    <source>
        <dbReference type="ARBA" id="ARBA00022737"/>
    </source>
</evidence>
<gene>
    <name evidence="8" type="ORF">SBAD_LOCUS8246</name>
</gene>
<comment type="similarity">
    <text evidence="2">Belongs to the beta-catenin family.</text>
</comment>
<dbReference type="GO" id="GO:0005886">
    <property type="term" value="C:plasma membrane"/>
    <property type="evidence" value="ECO:0007669"/>
    <property type="project" value="TreeGrafter"/>
</dbReference>
<feature type="compositionally biased region" description="Polar residues" evidence="7">
    <location>
        <begin position="353"/>
        <end position="365"/>
    </location>
</feature>
<dbReference type="SMART" id="SM00185">
    <property type="entry name" value="ARM"/>
    <property type="match status" value="3"/>
</dbReference>
<feature type="region of interest" description="Disordered" evidence="7">
    <location>
        <begin position="346"/>
        <end position="374"/>
    </location>
</feature>
<dbReference type="SUPFAM" id="SSF48371">
    <property type="entry name" value="ARM repeat"/>
    <property type="match status" value="1"/>
</dbReference>
<evidence type="ECO:0000313" key="8">
    <source>
        <dbReference type="EMBL" id="VDP16054.1"/>
    </source>
</evidence>
<accession>A0A3P8CAC9</accession>
<evidence type="ECO:0000256" key="6">
    <source>
        <dbReference type="PROSITE-ProRule" id="PRU00259"/>
    </source>
</evidence>
<evidence type="ECO:0000256" key="2">
    <source>
        <dbReference type="ARBA" id="ARBA00005462"/>
    </source>
</evidence>
<feature type="repeat" description="ARM" evidence="6">
    <location>
        <begin position="113"/>
        <end position="150"/>
    </location>
</feature>
<proteinExistence type="inferred from homology"/>